<evidence type="ECO:0000313" key="1">
    <source>
        <dbReference type="EMBL" id="CAK57238.1"/>
    </source>
</evidence>
<organism evidence="1 2">
    <name type="scientific">Paramecium tetraurelia</name>
    <dbReference type="NCBI Taxonomy" id="5888"/>
    <lineage>
        <taxon>Eukaryota</taxon>
        <taxon>Sar</taxon>
        <taxon>Alveolata</taxon>
        <taxon>Ciliophora</taxon>
        <taxon>Intramacronucleata</taxon>
        <taxon>Oligohymenophorea</taxon>
        <taxon>Peniculida</taxon>
        <taxon>Parameciidae</taxon>
        <taxon>Paramecium</taxon>
    </lineage>
</organism>
<dbReference type="EMBL" id="CT867990">
    <property type="protein sequence ID" value="CAK57238.1"/>
    <property type="molecule type" value="Genomic_DNA"/>
</dbReference>
<accession>A0BFC1</accession>
<dbReference type="HOGENOM" id="CLU_2710152_0_0_1"/>
<dbReference type="AlphaFoldDB" id="A0BFC1"/>
<proteinExistence type="predicted"/>
<reference evidence="1 2" key="1">
    <citation type="journal article" date="2006" name="Nature">
        <title>Global trends of whole-genome duplications revealed by the ciliate Paramecium tetraurelia.</title>
        <authorList>
            <consortium name="Genoscope"/>
            <person name="Aury J.-M."/>
            <person name="Jaillon O."/>
            <person name="Duret L."/>
            <person name="Noel B."/>
            <person name="Jubin C."/>
            <person name="Porcel B.M."/>
            <person name="Segurens B."/>
            <person name="Daubin V."/>
            <person name="Anthouard V."/>
            <person name="Aiach N."/>
            <person name="Arnaiz O."/>
            <person name="Billaut A."/>
            <person name="Beisson J."/>
            <person name="Blanc I."/>
            <person name="Bouhouche K."/>
            <person name="Camara F."/>
            <person name="Duharcourt S."/>
            <person name="Guigo R."/>
            <person name="Gogendeau D."/>
            <person name="Katinka M."/>
            <person name="Keller A.-M."/>
            <person name="Kissmehl R."/>
            <person name="Klotz C."/>
            <person name="Koll F."/>
            <person name="Le Moue A."/>
            <person name="Lepere C."/>
            <person name="Malinsky S."/>
            <person name="Nowacki M."/>
            <person name="Nowak J.K."/>
            <person name="Plattner H."/>
            <person name="Poulain J."/>
            <person name="Ruiz F."/>
            <person name="Serrano V."/>
            <person name="Zagulski M."/>
            <person name="Dessen P."/>
            <person name="Betermier M."/>
            <person name="Weissenbach J."/>
            <person name="Scarpelli C."/>
            <person name="Schachter V."/>
            <person name="Sperling L."/>
            <person name="Meyer E."/>
            <person name="Cohen J."/>
            <person name="Wincker P."/>
        </authorList>
    </citation>
    <scope>NUCLEOTIDE SEQUENCE [LARGE SCALE GENOMIC DNA]</scope>
    <source>
        <strain evidence="1 2">Stock d4-2</strain>
    </source>
</reference>
<evidence type="ECO:0008006" key="3">
    <source>
        <dbReference type="Google" id="ProtNLM"/>
    </source>
</evidence>
<evidence type="ECO:0000313" key="2">
    <source>
        <dbReference type="Proteomes" id="UP000000600"/>
    </source>
</evidence>
<dbReference type="GeneID" id="5010420"/>
<dbReference type="Proteomes" id="UP000000600">
    <property type="component" value="Unassembled WGS sequence"/>
</dbReference>
<protein>
    <recommendedName>
        <fullName evidence="3">Apple domain-containing protein</fullName>
    </recommendedName>
</protein>
<gene>
    <name evidence="1" type="ORF">GSPATT00028273001</name>
</gene>
<keyword evidence="2" id="KW-1185">Reference proteome</keyword>
<dbReference type="KEGG" id="ptm:GSPATT00028273001"/>
<dbReference type="InParanoid" id="A0BFC1"/>
<dbReference type="RefSeq" id="XP_001424636.1">
    <property type="nucleotide sequence ID" value="XM_001424599.1"/>
</dbReference>
<sequence>MYNIQFQECKWDRYSKKCIHQQCTDANTSFYFTNEDCQSFKVFIGPEIIGSSGVGCQKWQIDWAQMITQINVN</sequence>
<name>A0BFC1_PARTE</name>